<feature type="signal peptide" evidence="2">
    <location>
        <begin position="1"/>
        <end position="20"/>
    </location>
</feature>
<dbReference type="STRING" id="1314776.A0A166CE31"/>
<sequence length="312" mass="30972">MKFTISSLAVLASFTLTASAWPVNQKRDVDPALVPPFGVTAGVNPDGTGNCDGIDGSNGKPILIPCACPPSESDFLASLNANVDAGFAVHNPTVKVSFPTDNSKASQLARIETCIVTLQNLHGPGQGCPASSTTFSAQQKAIQDGTAPPPPVSAPAASSPAPAPAAAKATPSPAPAASTPASSSNNSGGTSGGIPNSLIASLAPPLGFHSGVNPTGTGDCDGAVNGSDGKPIKVPCACPPSQDDYISSLEANIAAGEAVHNPGVKVTFPTDDSKQSQAARVEAAIVTLQNLHGPGQGCPVVSTTLGEQQKAL</sequence>
<feature type="non-terminal residue" evidence="3">
    <location>
        <position position="312"/>
    </location>
</feature>
<organism evidence="3 4">
    <name type="scientific">Sistotremastrum suecicum HHB10207 ss-3</name>
    <dbReference type="NCBI Taxonomy" id="1314776"/>
    <lineage>
        <taxon>Eukaryota</taxon>
        <taxon>Fungi</taxon>
        <taxon>Dikarya</taxon>
        <taxon>Basidiomycota</taxon>
        <taxon>Agaricomycotina</taxon>
        <taxon>Agaricomycetes</taxon>
        <taxon>Sistotremastrales</taxon>
        <taxon>Sistotremastraceae</taxon>
        <taxon>Sistotremastrum</taxon>
    </lineage>
</organism>
<dbReference type="Proteomes" id="UP000076798">
    <property type="component" value="Unassembled WGS sequence"/>
</dbReference>
<dbReference type="OrthoDB" id="2140240at2759"/>
<feature type="chain" id="PRO_5007871607" evidence="2">
    <location>
        <begin position="21"/>
        <end position="312"/>
    </location>
</feature>
<proteinExistence type="predicted"/>
<dbReference type="AlphaFoldDB" id="A0A166CE31"/>
<evidence type="ECO:0000313" key="3">
    <source>
        <dbReference type="EMBL" id="KZT37352.1"/>
    </source>
</evidence>
<keyword evidence="2" id="KW-0732">Signal</keyword>
<evidence type="ECO:0000313" key="4">
    <source>
        <dbReference type="Proteomes" id="UP000076798"/>
    </source>
</evidence>
<dbReference type="EMBL" id="KV428085">
    <property type="protein sequence ID" value="KZT37352.1"/>
    <property type="molecule type" value="Genomic_DNA"/>
</dbReference>
<accession>A0A166CE31</accession>
<reference evidence="3 4" key="1">
    <citation type="journal article" date="2016" name="Mol. Biol. Evol.">
        <title>Comparative Genomics of Early-Diverging Mushroom-Forming Fungi Provides Insights into the Origins of Lignocellulose Decay Capabilities.</title>
        <authorList>
            <person name="Nagy L.G."/>
            <person name="Riley R."/>
            <person name="Tritt A."/>
            <person name="Adam C."/>
            <person name="Daum C."/>
            <person name="Floudas D."/>
            <person name="Sun H."/>
            <person name="Yadav J.S."/>
            <person name="Pangilinan J."/>
            <person name="Larsson K.H."/>
            <person name="Matsuura K."/>
            <person name="Barry K."/>
            <person name="Labutti K."/>
            <person name="Kuo R."/>
            <person name="Ohm R.A."/>
            <person name="Bhattacharya S.S."/>
            <person name="Shirouzu T."/>
            <person name="Yoshinaga Y."/>
            <person name="Martin F.M."/>
            <person name="Grigoriev I.V."/>
            <person name="Hibbett D.S."/>
        </authorList>
    </citation>
    <scope>NUCLEOTIDE SEQUENCE [LARGE SCALE GENOMIC DNA]</scope>
    <source>
        <strain evidence="3 4">HHB10207 ss-3</strain>
    </source>
</reference>
<protein>
    <submittedName>
        <fullName evidence="3">Uncharacterized protein</fullName>
    </submittedName>
</protein>
<name>A0A166CE31_9AGAM</name>
<feature type="region of interest" description="Disordered" evidence="1">
    <location>
        <begin position="126"/>
        <end position="198"/>
    </location>
</feature>
<evidence type="ECO:0000256" key="1">
    <source>
        <dbReference type="SAM" id="MobiDB-lite"/>
    </source>
</evidence>
<gene>
    <name evidence="3" type="ORF">SISSUDRAFT_1006286</name>
</gene>
<feature type="compositionally biased region" description="Low complexity" evidence="1">
    <location>
        <begin position="154"/>
        <end position="184"/>
    </location>
</feature>
<feature type="compositionally biased region" description="Polar residues" evidence="1">
    <location>
        <begin position="129"/>
        <end position="141"/>
    </location>
</feature>
<evidence type="ECO:0000256" key="2">
    <source>
        <dbReference type="SAM" id="SignalP"/>
    </source>
</evidence>
<keyword evidence="4" id="KW-1185">Reference proteome</keyword>